<dbReference type="InterPro" id="IPR006047">
    <property type="entry name" value="GH13_cat_dom"/>
</dbReference>
<dbReference type="EC" id="2.4.99.16" evidence="6"/>
<feature type="binding site" evidence="6">
    <location>
        <position position="757"/>
    </location>
    <ligand>
        <name>alpha-maltose 1-phosphate</name>
        <dbReference type="ChEBI" id="CHEBI:63576"/>
    </ligand>
</feature>
<feature type="binding site" evidence="6">
    <location>
        <position position="795"/>
    </location>
    <ligand>
        <name>alpha-maltose 1-phosphate</name>
        <dbReference type="ChEBI" id="CHEBI:63576"/>
    </ligand>
</feature>
<dbReference type="PANTHER" id="PTHR47786">
    <property type="entry name" value="ALPHA-1,4-GLUCAN:MALTOSE-1-PHOSPHATE MALTOSYLTRANSFERASE"/>
    <property type="match status" value="1"/>
</dbReference>
<evidence type="ECO:0000256" key="2">
    <source>
        <dbReference type="ARBA" id="ARBA00022676"/>
    </source>
</evidence>
<organism evidence="8 9">
    <name type="scientific">Xanthobacter flavus</name>
    <dbReference type="NCBI Taxonomy" id="281"/>
    <lineage>
        <taxon>Bacteria</taxon>
        <taxon>Pseudomonadati</taxon>
        <taxon>Pseudomonadota</taxon>
        <taxon>Alphaproteobacteria</taxon>
        <taxon>Hyphomicrobiales</taxon>
        <taxon>Xanthobacteraceae</taxon>
        <taxon>Xanthobacter</taxon>
    </lineage>
</organism>
<dbReference type="Pfam" id="PF00128">
    <property type="entry name" value="Alpha-amylase"/>
    <property type="match status" value="1"/>
</dbReference>
<dbReference type="Gene3D" id="3.20.20.80">
    <property type="entry name" value="Glycosidases"/>
    <property type="match status" value="2"/>
</dbReference>
<dbReference type="InterPro" id="IPR049171">
    <property type="entry name" value="GLGE_C"/>
</dbReference>
<dbReference type="Pfam" id="PF21702">
    <property type="entry name" value="GLGE_C"/>
    <property type="match status" value="1"/>
</dbReference>
<keyword evidence="4 6" id="KW-0119">Carbohydrate metabolism</keyword>
<comment type="caution">
    <text evidence="8">The sequence shown here is derived from an EMBL/GenBank/DDBJ whole genome shotgun (WGS) entry which is preliminary data.</text>
</comment>
<gene>
    <name evidence="6" type="primary">glgE</name>
    <name evidence="8" type="ORF">GGQ86_004309</name>
</gene>
<dbReference type="InterPro" id="IPR013783">
    <property type="entry name" value="Ig-like_fold"/>
</dbReference>
<dbReference type="Gene3D" id="2.60.40.10">
    <property type="entry name" value="Immunoglobulins"/>
    <property type="match status" value="1"/>
</dbReference>
<dbReference type="RefSeq" id="WP_281809090.1">
    <property type="nucleotide sequence ID" value="NZ_BSDO01000007.1"/>
</dbReference>
<dbReference type="InterPro" id="IPR017853">
    <property type="entry name" value="GH"/>
</dbReference>
<comment type="catalytic activity">
    <reaction evidence="5 6">
        <text>alpha-maltose 1-phosphate + [(1-&gt;4)-alpha-D-glucosyl](n) = [(1-&gt;4)-alpha-D-glucosyl](n+2) + phosphate</text>
        <dbReference type="Rhea" id="RHEA:42692"/>
        <dbReference type="Rhea" id="RHEA-COMP:9584"/>
        <dbReference type="Rhea" id="RHEA-COMP:10183"/>
        <dbReference type="ChEBI" id="CHEBI:15444"/>
        <dbReference type="ChEBI" id="CHEBI:43474"/>
        <dbReference type="ChEBI" id="CHEBI:63576"/>
        <dbReference type="EC" id="2.4.99.16"/>
    </reaction>
</comment>
<name>A0ABU1KMH2_XANFL</name>
<dbReference type="GeneID" id="95764748"/>
<evidence type="ECO:0000259" key="7">
    <source>
        <dbReference type="SMART" id="SM00642"/>
    </source>
</evidence>
<keyword evidence="9" id="KW-1185">Reference proteome</keyword>
<comment type="subunit">
    <text evidence="1 6">Homodimer.</text>
</comment>
<keyword evidence="3 6" id="KW-0808">Transferase</keyword>
<dbReference type="CDD" id="cd11344">
    <property type="entry name" value="AmyAc_GlgE_like"/>
    <property type="match status" value="1"/>
</dbReference>
<evidence type="ECO:0000256" key="3">
    <source>
        <dbReference type="ARBA" id="ARBA00022679"/>
    </source>
</evidence>
<dbReference type="Gene3D" id="2.60.40.1180">
    <property type="entry name" value="Golgi alpha-mannosidase II"/>
    <property type="match status" value="1"/>
</dbReference>
<reference evidence="8 9" key="1">
    <citation type="submission" date="2023-07" db="EMBL/GenBank/DDBJ databases">
        <title>Genomic Encyclopedia of Type Strains, Phase IV (KMG-IV): sequencing the most valuable type-strain genomes for metagenomic binning, comparative biology and taxonomic classification.</title>
        <authorList>
            <person name="Goeker M."/>
        </authorList>
    </citation>
    <scope>NUCLEOTIDE SEQUENCE [LARGE SCALE GENOMIC DNA]</scope>
    <source>
        <strain evidence="8 9">DSM 338</strain>
    </source>
</reference>
<dbReference type="PANTHER" id="PTHR47786:SF2">
    <property type="entry name" value="GLYCOSYL HYDROLASE FAMILY 13 CATALYTIC DOMAIN-CONTAINING PROTEIN"/>
    <property type="match status" value="1"/>
</dbReference>
<feature type="binding site" evidence="6">
    <location>
        <position position="722"/>
    </location>
    <ligand>
        <name>alpha-maltose 1-phosphate</name>
        <dbReference type="ChEBI" id="CHEBI:63576"/>
    </ligand>
</feature>
<dbReference type="Gene3D" id="1.20.58.80">
    <property type="entry name" value="Phosphotransferase system, lactose/cellobiose-type IIA subunit"/>
    <property type="match status" value="1"/>
</dbReference>
<feature type="domain" description="Glycosyl hydrolase family 13 catalytic" evidence="7">
    <location>
        <begin position="614"/>
        <end position="959"/>
    </location>
</feature>
<dbReference type="SUPFAM" id="SSF51445">
    <property type="entry name" value="(Trans)glycosidases"/>
    <property type="match status" value="2"/>
</dbReference>
<feature type="active site" description="Nucleophile" evidence="6">
    <location>
        <position position="794"/>
    </location>
</feature>
<evidence type="ECO:0000256" key="5">
    <source>
        <dbReference type="ARBA" id="ARBA00048735"/>
    </source>
</evidence>
<dbReference type="InterPro" id="IPR026585">
    <property type="entry name" value="GlgE"/>
</dbReference>
<dbReference type="EMBL" id="JAVDPY010000009">
    <property type="protein sequence ID" value="MDR6335811.1"/>
    <property type="molecule type" value="Genomic_DNA"/>
</dbReference>
<dbReference type="InterPro" id="IPR021828">
    <property type="entry name" value="GlgE_dom_N/S"/>
</dbReference>
<evidence type="ECO:0000256" key="4">
    <source>
        <dbReference type="ARBA" id="ARBA00023277"/>
    </source>
</evidence>
<dbReference type="SMART" id="SM00642">
    <property type="entry name" value="Aamy"/>
    <property type="match status" value="1"/>
</dbReference>
<sequence>MHHQTMEGEYGRIPPVSDLTRPRLYHVPPRALPTGDARDAFLARIAALGFDTLLLGWPFPVEPHSWFATRSLDTLAPPFEGQKPEDDFRSLADAAAAHGLALFMDFACTQAGNGDLLAALPDCWSGAVTAGDPRVSPGTSGNSVTLVDEAAAARFTDFWAGHLDRWRQAGISGVRCHAAGALPAEVWHRLLGPARSAGLIALGWTPGLPRERVRDLADAFDFVAASSAWWDARAPWLVSEFNALRPHARLIGFCDDPFGPRLAARGPDATAEARHRLALAAAAQLADGWLMPMGFEHGARTPFMEADAGLDDAAGFDLSAQIAALNAAPVAVRRLRQLTSPGAAATLVKADGPDGTRLLAFNADLDHPAPLSAREAAARLGLALAGTVPDELPPGGTAAIDLAATPPILAPRPAVAPFTSAPRIAIERVTPSVDGGRFAVKRCVGDVVTAEADIFADGHDMLAAELRWRAADEKTWQRAPLVPTVNDRWQGRFPLLRVGRHDFLIEAWWDHFGTFRRDLGKKRAAGQKLAVEVSEGRALLEDALERAPKGPRGVIRDHIRRLKDGEAAAVEALLSPALAAAMAEADPRAFATGAAQIYPIECDREAAQFASWYELFPRSVTDDAARHGTLRDVIGRLPSIRDMGFDVLYFPPIHPIGRSHRKGRNNALEAGPDDPGSPYAIGAEAGGHEAIHTELGTFEDFRALVAAARAEGLEIALDFAVQCSPDHPWLKAHPDWFQWRPDGTIRYAENPPKKYEDIVNVDFYAKGAVPDLWLALRDVVEGWVRLGVRIFRVDNPHTKPFPFWEWLIADIRSRDPGVIFLAEAFTRPKLMYRLGKIGFSQSYTYFTWRNTKAELRDYLEELNRAPARDIYRPHFFVNTPDINPYFLQRSGRPGFLIRAALASMLSGLWGLYSGFELCEAAPVPGKEEYLDSEKYEIRPRDYSAPGNIVAEITRLNAIRRAHPALQSHLNVTFYTAFDEQVLYFGKRLPDEDEMVLVAVSLDPHARRSAAIEVPLWEFGLPDHAAVEVEDLLRDTRFTWTGKMQTIHLDPADLPYAIWRIRPVGGVA</sequence>
<feature type="binding site" evidence="6">
    <location>
        <position position="662"/>
    </location>
    <ligand>
        <name>alpha-maltose 1-phosphate</name>
        <dbReference type="ChEBI" id="CHEBI:63576"/>
    </ligand>
</feature>
<comment type="function">
    <text evidence="6">Maltosyltransferase that uses maltose 1-phosphate (M1P) as the sugar donor to elongate linear or branched alpha-(1-&gt;4)-glucans. Is involved in a branched alpha-glucan biosynthetic pathway from trehalose, together with TreS, Mak and GlgB.</text>
</comment>
<feature type="site" description="Transition state stabilizer" evidence="6">
    <location>
        <position position="881"/>
    </location>
</feature>
<dbReference type="GO" id="GO:0016757">
    <property type="term" value="F:glycosyltransferase activity"/>
    <property type="evidence" value="ECO:0007669"/>
    <property type="project" value="UniProtKB-KW"/>
</dbReference>
<dbReference type="Proteomes" id="UP001245370">
    <property type="component" value="Unassembled WGS sequence"/>
</dbReference>
<evidence type="ECO:0000256" key="6">
    <source>
        <dbReference type="HAMAP-Rule" id="MF_02124"/>
    </source>
</evidence>
<evidence type="ECO:0000313" key="9">
    <source>
        <dbReference type="Proteomes" id="UP001245370"/>
    </source>
</evidence>
<accession>A0ABU1KMH2</accession>
<dbReference type="Pfam" id="PF11896">
    <property type="entry name" value="GlgE_dom_N_S"/>
    <property type="match status" value="1"/>
</dbReference>
<evidence type="ECO:0000256" key="1">
    <source>
        <dbReference type="ARBA" id="ARBA00011738"/>
    </source>
</evidence>
<comment type="similarity">
    <text evidence="6">Belongs to the glycosyl hydrolase 13 family. GlgE subfamily.</text>
</comment>
<feature type="active site" description="Proton donor" evidence="6">
    <location>
        <position position="823"/>
    </location>
</feature>
<proteinExistence type="inferred from homology"/>
<protein>
    <recommendedName>
        <fullName evidence="6">Alpha-1,4-glucan:maltose-1-phosphate maltosyltransferase</fullName>
        <shortName evidence="6">GMPMT</shortName>
        <ecNumber evidence="6">2.4.99.16</ecNumber>
    </recommendedName>
    <alternativeName>
        <fullName evidence="6">(1-&gt;4)-alpha-D-glucan:maltose-1-phosphate alpha-D-maltosyltransferase</fullName>
    </alternativeName>
</protein>
<dbReference type="HAMAP" id="MF_02124">
    <property type="entry name" value="GlgE"/>
    <property type="match status" value="1"/>
</dbReference>
<keyword evidence="2 6" id="KW-0328">Glycosyltransferase</keyword>
<feature type="binding site" evidence="6">
    <location>
        <begin position="934"/>
        <end position="935"/>
    </location>
    <ligand>
        <name>alpha-maltose 1-phosphate</name>
        <dbReference type="ChEBI" id="CHEBI:63576"/>
    </ligand>
</feature>
<evidence type="ECO:0000313" key="8">
    <source>
        <dbReference type="EMBL" id="MDR6335811.1"/>
    </source>
</evidence>
<dbReference type="InterPro" id="IPR013780">
    <property type="entry name" value="Glyco_hydro_b"/>
</dbReference>